<dbReference type="GO" id="GO:0019546">
    <property type="term" value="P:L-arginine deiminase pathway"/>
    <property type="evidence" value="ECO:0007669"/>
    <property type="project" value="TreeGrafter"/>
</dbReference>
<dbReference type="RefSeq" id="WP_212934184.1">
    <property type="nucleotide sequence ID" value="NZ_BORC01000006.1"/>
</dbReference>
<dbReference type="AlphaFoldDB" id="A0A920BUP5"/>
<evidence type="ECO:0008006" key="3">
    <source>
        <dbReference type="Google" id="ProtNLM"/>
    </source>
</evidence>
<name>A0A920BUP5_9BACI</name>
<dbReference type="EMBL" id="BORC01000006">
    <property type="protein sequence ID" value="GIN63470.1"/>
    <property type="molecule type" value="Genomic_DNA"/>
</dbReference>
<evidence type="ECO:0000313" key="2">
    <source>
        <dbReference type="Proteomes" id="UP000682111"/>
    </source>
</evidence>
<protein>
    <recommendedName>
        <fullName evidence="3">Dimethylargininase</fullName>
    </recommendedName>
</protein>
<dbReference type="PANTHER" id="PTHR47271">
    <property type="entry name" value="ARGININE DEIMINASE"/>
    <property type="match status" value="1"/>
</dbReference>
<reference evidence="1" key="1">
    <citation type="submission" date="2021-03" db="EMBL/GenBank/DDBJ databases">
        <title>Antimicrobial resistance genes in bacteria isolated from Japanese honey, and their potential for conferring macrolide and lincosamide resistance in the American foulbrood pathogen Paenibacillus larvae.</title>
        <authorList>
            <person name="Okamoto M."/>
            <person name="Kumagai M."/>
            <person name="Kanamori H."/>
            <person name="Takamatsu D."/>
        </authorList>
    </citation>
    <scope>NUCLEOTIDE SEQUENCE</scope>
    <source>
        <strain evidence="1">J27TS8</strain>
    </source>
</reference>
<proteinExistence type="predicted"/>
<gene>
    <name evidence="1" type="primary">ykgA</name>
    <name evidence="1" type="ORF">J27TS8_34630</name>
</gene>
<organism evidence="1 2">
    <name type="scientific">Robertmurraya siralis</name>
    <dbReference type="NCBI Taxonomy" id="77777"/>
    <lineage>
        <taxon>Bacteria</taxon>
        <taxon>Bacillati</taxon>
        <taxon>Bacillota</taxon>
        <taxon>Bacilli</taxon>
        <taxon>Bacillales</taxon>
        <taxon>Bacillaceae</taxon>
        <taxon>Robertmurraya</taxon>
    </lineage>
</organism>
<dbReference type="SUPFAM" id="SSF55909">
    <property type="entry name" value="Pentein"/>
    <property type="match status" value="1"/>
</dbReference>
<evidence type="ECO:0000313" key="1">
    <source>
        <dbReference type="EMBL" id="GIN63470.1"/>
    </source>
</evidence>
<comment type="caution">
    <text evidence="1">The sequence shown here is derived from an EMBL/GenBank/DDBJ whole genome shotgun (WGS) entry which is preliminary data.</text>
</comment>
<keyword evidence="2" id="KW-1185">Reference proteome</keyword>
<sequence>MSTIRCLNEYAPLKKVVVCEPKFLMQPKSMTVSIDLAIKEHHHFVSTLKTSGIEVISLPPVSQFPEQVFTRDTGFVLGEELFIANIENYSRQGEENYLKEQLTEAAIPYQIIPKGKMEGGDVMIDGDTVYVGISNRTNTEAARQLQLLLPNFHIIEVPFSDAYLHLDCVFNILSSNEAIIYPEEIHGEKIKDLKKRYDLIAVSEEEQATLATNILSLGNKKIISLPINKKINRELRLRGYEVIEVDFMEMIKFGGSFRCCTLPILRQ</sequence>
<dbReference type="Pfam" id="PF19420">
    <property type="entry name" value="DDAH_eukar"/>
    <property type="match status" value="1"/>
</dbReference>
<dbReference type="PANTHER" id="PTHR47271:SF2">
    <property type="entry name" value="ARGININE DEIMINASE"/>
    <property type="match status" value="1"/>
</dbReference>
<dbReference type="Proteomes" id="UP000682111">
    <property type="component" value="Unassembled WGS sequence"/>
</dbReference>
<dbReference type="Gene3D" id="3.75.10.10">
    <property type="entry name" value="L-arginine/glycine Amidinotransferase, Chain A"/>
    <property type="match status" value="1"/>
</dbReference>
<dbReference type="GO" id="GO:0016990">
    <property type="term" value="F:arginine deiminase activity"/>
    <property type="evidence" value="ECO:0007669"/>
    <property type="project" value="TreeGrafter"/>
</dbReference>
<accession>A0A920BUP5</accession>